<comment type="caution">
    <text evidence="4">The sequence shown here is derived from an EMBL/GenBank/DDBJ whole genome shotgun (WGS) entry which is preliminary data.</text>
</comment>
<dbReference type="InterPro" id="IPR009057">
    <property type="entry name" value="Homeodomain-like_sf"/>
</dbReference>
<keyword evidence="1 2" id="KW-0238">DNA-binding</keyword>
<dbReference type="GO" id="GO:0003677">
    <property type="term" value="F:DNA binding"/>
    <property type="evidence" value="ECO:0007669"/>
    <property type="project" value="UniProtKB-UniRule"/>
</dbReference>
<evidence type="ECO:0000313" key="5">
    <source>
        <dbReference type="Proteomes" id="UP000276282"/>
    </source>
</evidence>
<feature type="DNA-binding region" description="H-T-H motif" evidence="2">
    <location>
        <begin position="24"/>
        <end position="43"/>
    </location>
</feature>
<dbReference type="Pfam" id="PF00440">
    <property type="entry name" value="TetR_N"/>
    <property type="match status" value="1"/>
</dbReference>
<dbReference type="AlphaFoldDB" id="A0A495PID4"/>
<evidence type="ECO:0000259" key="3">
    <source>
        <dbReference type="PROSITE" id="PS50977"/>
    </source>
</evidence>
<dbReference type="PRINTS" id="PR00455">
    <property type="entry name" value="HTHTETR"/>
</dbReference>
<organism evidence="4 5">
    <name type="scientific">Gillisia mitskevichiae</name>
    <dbReference type="NCBI Taxonomy" id="270921"/>
    <lineage>
        <taxon>Bacteria</taxon>
        <taxon>Pseudomonadati</taxon>
        <taxon>Bacteroidota</taxon>
        <taxon>Flavobacteriia</taxon>
        <taxon>Flavobacteriales</taxon>
        <taxon>Flavobacteriaceae</taxon>
        <taxon>Gillisia</taxon>
    </lineage>
</organism>
<sequence>MTRLEEILEVACKLYYQQGIKSVSMDDIAESLAISKKTLYNTVSNKNELLILVTKNLSSIFIKSLHDINVRNNITQKEKLKHIAKFILTFTCENFLFIQQLKNTHRRLWVELEYDQHTAILKIMGPIYQELRKEKLLKRSVNKDLLNFIFLGMCKVKKDHLNSMESSQKRIEISELLIDGLFVNLEN</sequence>
<proteinExistence type="predicted"/>
<dbReference type="Proteomes" id="UP000276282">
    <property type="component" value="Unassembled WGS sequence"/>
</dbReference>
<dbReference type="OrthoDB" id="881297at2"/>
<dbReference type="RefSeq" id="WP_121346104.1">
    <property type="nucleotide sequence ID" value="NZ_RBLG01000003.1"/>
</dbReference>
<keyword evidence="5" id="KW-1185">Reference proteome</keyword>
<evidence type="ECO:0000256" key="1">
    <source>
        <dbReference type="ARBA" id="ARBA00023125"/>
    </source>
</evidence>
<evidence type="ECO:0000256" key="2">
    <source>
        <dbReference type="PROSITE-ProRule" id="PRU00335"/>
    </source>
</evidence>
<feature type="domain" description="HTH tetR-type" evidence="3">
    <location>
        <begin position="1"/>
        <end position="61"/>
    </location>
</feature>
<dbReference type="PROSITE" id="PS50977">
    <property type="entry name" value="HTH_TETR_2"/>
    <property type="match status" value="1"/>
</dbReference>
<name>A0A495PID4_9FLAO</name>
<accession>A0A495PID4</accession>
<dbReference type="SUPFAM" id="SSF46689">
    <property type="entry name" value="Homeodomain-like"/>
    <property type="match status" value="1"/>
</dbReference>
<evidence type="ECO:0000313" key="4">
    <source>
        <dbReference type="EMBL" id="RKS50501.1"/>
    </source>
</evidence>
<gene>
    <name evidence="4" type="ORF">BC962_2264</name>
</gene>
<dbReference type="Gene3D" id="1.10.357.10">
    <property type="entry name" value="Tetracycline Repressor, domain 2"/>
    <property type="match status" value="1"/>
</dbReference>
<reference evidence="4 5" key="1">
    <citation type="submission" date="2018-10" db="EMBL/GenBank/DDBJ databases">
        <title>Genomic Encyclopedia of Archaeal and Bacterial Type Strains, Phase II (KMG-II): from individual species to whole genera.</title>
        <authorList>
            <person name="Goeker M."/>
        </authorList>
    </citation>
    <scope>NUCLEOTIDE SEQUENCE [LARGE SCALE GENOMIC DNA]</scope>
    <source>
        <strain evidence="4 5">DSM 19839</strain>
    </source>
</reference>
<dbReference type="InterPro" id="IPR001647">
    <property type="entry name" value="HTH_TetR"/>
</dbReference>
<dbReference type="EMBL" id="RBLG01000003">
    <property type="protein sequence ID" value="RKS50501.1"/>
    <property type="molecule type" value="Genomic_DNA"/>
</dbReference>
<protein>
    <submittedName>
        <fullName evidence="4">TetR family transcriptional regulator</fullName>
    </submittedName>
</protein>